<accession>A0A9K3NXA9</accession>
<keyword evidence="1" id="KW-0472">Membrane</keyword>
<name>A0A9K3NXA9_HELAN</name>
<evidence type="ECO:0000313" key="2">
    <source>
        <dbReference type="EMBL" id="KAF5814808.1"/>
    </source>
</evidence>
<keyword evidence="3" id="KW-1185">Reference proteome</keyword>
<keyword evidence="1" id="KW-0812">Transmembrane</keyword>
<dbReference type="EMBL" id="MNCJ02000318">
    <property type="protein sequence ID" value="KAF5814808.1"/>
    <property type="molecule type" value="Genomic_DNA"/>
</dbReference>
<reference evidence="2" key="2">
    <citation type="submission" date="2020-06" db="EMBL/GenBank/DDBJ databases">
        <title>Helianthus annuus Genome sequencing and assembly Release 2.</title>
        <authorList>
            <person name="Gouzy J."/>
            <person name="Langlade N."/>
            <person name="Munos S."/>
        </authorList>
    </citation>
    <scope>NUCLEOTIDE SEQUENCE</scope>
    <source>
        <tissue evidence="2">Leaves</tissue>
    </source>
</reference>
<dbReference type="Gramene" id="mRNA:HanXRQr2_Chr03g0115281">
    <property type="protein sequence ID" value="mRNA:HanXRQr2_Chr03g0115281"/>
    <property type="gene ID" value="HanXRQr2_Chr03g0115281"/>
</dbReference>
<gene>
    <name evidence="2" type="ORF">HanXRQr2_Chr03g0115281</name>
</gene>
<feature type="transmembrane region" description="Helical" evidence="1">
    <location>
        <begin position="6"/>
        <end position="27"/>
    </location>
</feature>
<protein>
    <submittedName>
        <fullName evidence="2">Uncharacterized protein</fullName>
    </submittedName>
</protein>
<dbReference type="Proteomes" id="UP000215914">
    <property type="component" value="Unassembled WGS sequence"/>
</dbReference>
<keyword evidence="1" id="KW-1133">Transmembrane helix</keyword>
<organism evidence="2 3">
    <name type="scientific">Helianthus annuus</name>
    <name type="common">Common sunflower</name>
    <dbReference type="NCBI Taxonomy" id="4232"/>
    <lineage>
        <taxon>Eukaryota</taxon>
        <taxon>Viridiplantae</taxon>
        <taxon>Streptophyta</taxon>
        <taxon>Embryophyta</taxon>
        <taxon>Tracheophyta</taxon>
        <taxon>Spermatophyta</taxon>
        <taxon>Magnoliopsida</taxon>
        <taxon>eudicotyledons</taxon>
        <taxon>Gunneridae</taxon>
        <taxon>Pentapetalae</taxon>
        <taxon>asterids</taxon>
        <taxon>campanulids</taxon>
        <taxon>Asterales</taxon>
        <taxon>Asteraceae</taxon>
        <taxon>Asteroideae</taxon>
        <taxon>Heliantheae alliance</taxon>
        <taxon>Heliantheae</taxon>
        <taxon>Helianthus</taxon>
    </lineage>
</organism>
<proteinExistence type="predicted"/>
<evidence type="ECO:0000256" key="1">
    <source>
        <dbReference type="SAM" id="Phobius"/>
    </source>
</evidence>
<sequence length="68" mass="7456">MKYEGSFIFATLHCWGIFVFISQFPLVTNAARRRGLSGSLLHKLCFCIHSSNCAITSSNGIAVSCQTL</sequence>
<reference evidence="2" key="1">
    <citation type="journal article" date="2017" name="Nature">
        <title>The sunflower genome provides insights into oil metabolism, flowering and Asterid evolution.</title>
        <authorList>
            <person name="Badouin H."/>
            <person name="Gouzy J."/>
            <person name="Grassa C.J."/>
            <person name="Murat F."/>
            <person name="Staton S.E."/>
            <person name="Cottret L."/>
            <person name="Lelandais-Briere C."/>
            <person name="Owens G.L."/>
            <person name="Carrere S."/>
            <person name="Mayjonade B."/>
            <person name="Legrand L."/>
            <person name="Gill N."/>
            <person name="Kane N.C."/>
            <person name="Bowers J.E."/>
            <person name="Hubner S."/>
            <person name="Bellec A."/>
            <person name="Berard A."/>
            <person name="Berges H."/>
            <person name="Blanchet N."/>
            <person name="Boniface M.C."/>
            <person name="Brunel D."/>
            <person name="Catrice O."/>
            <person name="Chaidir N."/>
            <person name="Claudel C."/>
            <person name="Donnadieu C."/>
            <person name="Faraut T."/>
            <person name="Fievet G."/>
            <person name="Helmstetter N."/>
            <person name="King M."/>
            <person name="Knapp S.J."/>
            <person name="Lai Z."/>
            <person name="Le Paslier M.C."/>
            <person name="Lippi Y."/>
            <person name="Lorenzon L."/>
            <person name="Mandel J.R."/>
            <person name="Marage G."/>
            <person name="Marchand G."/>
            <person name="Marquand E."/>
            <person name="Bret-Mestries E."/>
            <person name="Morien E."/>
            <person name="Nambeesan S."/>
            <person name="Nguyen T."/>
            <person name="Pegot-Espagnet P."/>
            <person name="Pouilly N."/>
            <person name="Raftis F."/>
            <person name="Sallet E."/>
            <person name="Schiex T."/>
            <person name="Thomas J."/>
            <person name="Vandecasteele C."/>
            <person name="Vares D."/>
            <person name="Vear F."/>
            <person name="Vautrin S."/>
            <person name="Crespi M."/>
            <person name="Mangin B."/>
            <person name="Burke J.M."/>
            <person name="Salse J."/>
            <person name="Munos S."/>
            <person name="Vincourt P."/>
            <person name="Rieseberg L.H."/>
            <person name="Langlade N.B."/>
        </authorList>
    </citation>
    <scope>NUCLEOTIDE SEQUENCE</scope>
    <source>
        <tissue evidence="2">Leaves</tissue>
    </source>
</reference>
<evidence type="ECO:0000313" key="3">
    <source>
        <dbReference type="Proteomes" id="UP000215914"/>
    </source>
</evidence>
<comment type="caution">
    <text evidence="2">The sequence shown here is derived from an EMBL/GenBank/DDBJ whole genome shotgun (WGS) entry which is preliminary data.</text>
</comment>
<dbReference type="AlphaFoldDB" id="A0A9K3NXA9"/>